<dbReference type="GO" id="GO:0019878">
    <property type="term" value="P:lysine biosynthetic process via aminoadipic acid"/>
    <property type="evidence" value="ECO:0007669"/>
    <property type="project" value="TreeGrafter"/>
</dbReference>
<dbReference type="InterPro" id="IPR015424">
    <property type="entry name" value="PyrdxlP-dep_Trfase"/>
</dbReference>
<dbReference type="Gene3D" id="3.40.640.10">
    <property type="entry name" value="Type I PLP-dependent aspartate aminotransferase-like (Major domain)"/>
    <property type="match status" value="1"/>
</dbReference>
<accession>A0A9P4NXH6</accession>
<reference evidence="11" key="1">
    <citation type="journal article" date="2020" name="Stud. Mycol.">
        <title>101 Dothideomycetes genomes: a test case for predicting lifestyles and emergence of pathogens.</title>
        <authorList>
            <person name="Haridas S."/>
            <person name="Albert R."/>
            <person name="Binder M."/>
            <person name="Bloem J."/>
            <person name="Labutti K."/>
            <person name="Salamov A."/>
            <person name="Andreopoulos B."/>
            <person name="Baker S."/>
            <person name="Barry K."/>
            <person name="Bills G."/>
            <person name="Bluhm B."/>
            <person name="Cannon C."/>
            <person name="Castanera R."/>
            <person name="Culley D."/>
            <person name="Daum C."/>
            <person name="Ezra D."/>
            <person name="Gonzalez J."/>
            <person name="Henrissat B."/>
            <person name="Kuo A."/>
            <person name="Liang C."/>
            <person name="Lipzen A."/>
            <person name="Lutzoni F."/>
            <person name="Magnuson J."/>
            <person name="Mondo S."/>
            <person name="Nolan M."/>
            <person name="Ohm R."/>
            <person name="Pangilinan J."/>
            <person name="Park H.-J."/>
            <person name="Ramirez L."/>
            <person name="Alfaro M."/>
            <person name="Sun H."/>
            <person name="Tritt A."/>
            <person name="Yoshinaga Y."/>
            <person name="Zwiers L.-H."/>
            <person name="Turgeon B."/>
            <person name="Goodwin S."/>
            <person name="Spatafora J."/>
            <person name="Crous P."/>
            <person name="Grigoriev I."/>
        </authorList>
    </citation>
    <scope>NUCLEOTIDE SEQUENCE</scope>
    <source>
        <strain evidence="11">CBS 130266</strain>
    </source>
</reference>
<dbReference type="OrthoDB" id="691673at2759"/>
<evidence type="ECO:0000256" key="4">
    <source>
        <dbReference type="ARBA" id="ARBA00022490"/>
    </source>
</evidence>
<dbReference type="InterPro" id="IPR004839">
    <property type="entry name" value="Aminotransferase_I/II_large"/>
</dbReference>
<dbReference type="SUPFAM" id="SSF53383">
    <property type="entry name" value="PLP-dependent transferases"/>
    <property type="match status" value="1"/>
</dbReference>
<dbReference type="GO" id="GO:0006571">
    <property type="term" value="P:tyrosine biosynthetic process"/>
    <property type="evidence" value="ECO:0007669"/>
    <property type="project" value="TreeGrafter"/>
</dbReference>
<dbReference type="InterPro" id="IPR050859">
    <property type="entry name" value="Class-I_PLP-dep_aminotransf"/>
</dbReference>
<proteinExistence type="inferred from homology"/>
<evidence type="ECO:0000256" key="3">
    <source>
        <dbReference type="ARBA" id="ARBA00007441"/>
    </source>
</evidence>
<comment type="similarity">
    <text evidence="3">Belongs to the class-I pyridoxal-phosphate-dependent aminotransferase family.</text>
</comment>
<evidence type="ECO:0000256" key="5">
    <source>
        <dbReference type="ARBA" id="ARBA00022576"/>
    </source>
</evidence>
<dbReference type="Pfam" id="PF00155">
    <property type="entry name" value="Aminotran_1_2"/>
    <property type="match status" value="1"/>
</dbReference>
<evidence type="ECO:0000256" key="8">
    <source>
        <dbReference type="ARBA" id="ARBA00051993"/>
    </source>
</evidence>
<dbReference type="InterPro" id="IPR015421">
    <property type="entry name" value="PyrdxlP-dep_Trfase_major"/>
</dbReference>
<dbReference type="FunFam" id="3.40.640.10:FF:000074">
    <property type="entry name" value="Aromatic amino acid aminotransferase"/>
    <property type="match status" value="1"/>
</dbReference>
<comment type="subcellular location">
    <subcellularLocation>
        <location evidence="2">Cytoplasm</location>
    </subcellularLocation>
</comment>
<evidence type="ECO:0000256" key="6">
    <source>
        <dbReference type="ARBA" id="ARBA00022679"/>
    </source>
</evidence>
<dbReference type="GO" id="GO:0030170">
    <property type="term" value="F:pyridoxal phosphate binding"/>
    <property type="evidence" value="ECO:0007669"/>
    <property type="project" value="InterPro"/>
</dbReference>
<dbReference type="PANTHER" id="PTHR42790:SF21">
    <property type="entry name" value="AROMATIC_AMINOADIPATE AMINOTRANSFERASE 1"/>
    <property type="match status" value="1"/>
</dbReference>
<evidence type="ECO:0000313" key="11">
    <source>
        <dbReference type="EMBL" id="KAF2432926.1"/>
    </source>
</evidence>
<keyword evidence="12" id="KW-1185">Reference proteome</keyword>
<dbReference type="GO" id="GO:0008793">
    <property type="term" value="F:aromatic-amino-acid transaminase activity"/>
    <property type="evidence" value="ECO:0007669"/>
    <property type="project" value="TreeGrafter"/>
</dbReference>
<evidence type="ECO:0000256" key="9">
    <source>
        <dbReference type="ARBA" id="ARBA00067014"/>
    </source>
</evidence>
<dbReference type="AlphaFoldDB" id="A0A9P4NXH6"/>
<protein>
    <recommendedName>
        <fullName evidence="9">aromatic-amino-acid transaminase</fullName>
        <ecNumber evidence="9">2.6.1.57</ecNumber>
    </recommendedName>
</protein>
<evidence type="ECO:0000256" key="2">
    <source>
        <dbReference type="ARBA" id="ARBA00004496"/>
    </source>
</evidence>
<dbReference type="GO" id="GO:0005737">
    <property type="term" value="C:cytoplasm"/>
    <property type="evidence" value="ECO:0007669"/>
    <property type="project" value="UniProtKB-SubCell"/>
</dbReference>
<keyword evidence="6" id="KW-0808">Transferase</keyword>
<gene>
    <name evidence="11" type="ORF">EJ08DRAFT_709033</name>
</gene>
<evidence type="ECO:0000256" key="1">
    <source>
        <dbReference type="ARBA" id="ARBA00001933"/>
    </source>
</evidence>
<dbReference type="EMBL" id="MU007023">
    <property type="protein sequence ID" value="KAF2432926.1"/>
    <property type="molecule type" value="Genomic_DNA"/>
</dbReference>
<evidence type="ECO:0000259" key="10">
    <source>
        <dbReference type="Pfam" id="PF00155"/>
    </source>
</evidence>
<dbReference type="Proteomes" id="UP000800235">
    <property type="component" value="Unassembled WGS sequence"/>
</dbReference>
<sequence>MSPPSAVEVEAVDDTTGVTIPDPFSLPIKANEIHGRRRKTDKSQWMLAAPAYSSSFKSNSSLKSKPKAKRWDHRLTLESHSRKFNSIKQAARFLGKPGIISLGGGLPSAEYFPFEDLSMTVPSIGAFSEHETAESGVVIRAGKHDLREEKSIADISTLFNYGQAMGSAQLLRWITEHTELVHAPPYADWSCNMSIGSTSALEMAFRMFCERGDYIISEEYTFASAVETAKPLGINVVGIKMDAQGLLPEDLDTVLREWNPAERGAKKPFVLYTVPTGQNPTGATQGGQRRRAIYRVCQKHDLYILEDEPYYFLQMQPYTGANQPDVPPPKNHEEFLKALVPSYLRLDVDGRVMRMDSFSKVVAPGTRVGWITASEQITERYRMHADTSTQGPNGVSQLILFKLLDEHWGHSGYLDWLIHIRLEYTKRRDVILDACEKYLPRDVVSWQPPMAGMFHWLRIAYEKHPHYPQKSIPEIEEEIFMESIEQGALVMRGSWFYAQNDVEHDTLFFRATYAAAPFEQIQEGIRRFGDAVRISFGLELESREANGTNGNKA</sequence>
<evidence type="ECO:0000256" key="7">
    <source>
        <dbReference type="ARBA" id="ARBA00022898"/>
    </source>
</evidence>
<comment type="cofactor">
    <cofactor evidence="1">
        <name>pyridoxal 5'-phosphate</name>
        <dbReference type="ChEBI" id="CHEBI:597326"/>
    </cofactor>
</comment>
<comment type="catalytic activity">
    <reaction evidence="8">
        <text>an aromatic L-alpha-amino acid + 2-oxoglutarate = an aromatic oxo-acid + L-glutamate</text>
        <dbReference type="Rhea" id="RHEA:17533"/>
        <dbReference type="ChEBI" id="CHEBI:16810"/>
        <dbReference type="ChEBI" id="CHEBI:29985"/>
        <dbReference type="ChEBI" id="CHEBI:73309"/>
        <dbReference type="ChEBI" id="CHEBI:84824"/>
        <dbReference type="EC" id="2.6.1.57"/>
    </reaction>
</comment>
<keyword evidence="5 11" id="KW-0032">Aminotransferase</keyword>
<dbReference type="EC" id="2.6.1.57" evidence="9"/>
<keyword evidence="4" id="KW-0963">Cytoplasm</keyword>
<organism evidence="11 12">
    <name type="scientific">Tothia fuscella</name>
    <dbReference type="NCBI Taxonomy" id="1048955"/>
    <lineage>
        <taxon>Eukaryota</taxon>
        <taxon>Fungi</taxon>
        <taxon>Dikarya</taxon>
        <taxon>Ascomycota</taxon>
        <taxon>Pezizomycotina</taxon>
        <taxon>Dothideomycetes</taxon>
        <taxon>Pleosporomycetidae</taxon>
        <taxon>Venturiales</taxon>
        <taxon>Cylindrosympodiaceae</taxon>
        <taxon>Tothia</taxon>
    </lineage>
</organism>
<dbReference type="PANTHER" id="PTHR42790">
    <property type="entry name" value="AMINOTRANSFERASE"/>
    <property type="match status" value="1"/>
</dbReference>
<name>A0A9P4NXH6_9PEZI</name>
<keyword evidence="7" id="KW-0663">Pyridoxal phosphate</keyword>
<feature type="domain" description="Aminotransferase class I/classII large" evidence="10">
    <location>
        <begin position="147"/>
        <end position="527"/>
    </location>
</feature>
<dbReference type="CDD" id="cd00609">
    <property type="entry name" value="AAT_like"/>
    <property type="match status" value="1"/>
</dbReference>
<comment type="caution">
    <text evidence="11">The sequence shown here is derived from an EMBL/GenBank/DDBJ whole genome shotgun (WGS) entry which is preliminary data.</text>
</comment>
<dbReference type="GO" id="GO:0009074">
    <property type="term" value="P:aromatic amino acid family catabolic process"/>
    <property type="evidence" value="ECO:0007669"/>
    <property type="project" value="TreeGrafter"/>
</dbReference>
<dbReference type="GO" id="GO:0047536">
    <property type="term" value="F:2-aminoadipate transaminase activity"/>
    <property type="evidence" value="ECO:0007669"/>
    <property type="project" value="TreeGrafter"/>
</dbReference>
<evidence type="ECO:0000313" key="12">
    <source>
        <dbReference type="Proteomes" id="UP000800235"/>
    </source>
</evidence>